<name>A0A9P8K2T8_AURME</name>
<feature type="non-terminal residue" evidence="1">
    <location>
        <position position="1"/>
    </location>
</feature>
<reference evidence="1" key="1">
    <citation type="journal article" date="2021" name="J Fungi (Basel)">
        <title>Virulence traits and population genomics of the black yeast Aureobasidium melanogenum.</title>
        <authorList>
            <person name="Cernosa A."/>
            <person name="Sun X."/>
            <person name="Gostincar C."/>
            <person name="Fang C."/>
            <person name="Gunde-Cimerman N."/>
            <person name="Song Z."/>
        </authorList>
    </citation>
    <scope>NUCLEOTIDE SEQUENCE</scope>
    <source>
        <strain evidence="1">EXF-9298</strain>
    </source>
</reference>
<comment type="caution">
    <text evidence="1">The sequence shown here is derived from an EMBL/GenBank/DDBJ whole genome shotgun (WGS) entry which is preliminary data.</text>
</comment>
<evidence type="ECO:0000313" key="1">
    <source>
        <dbReference type="EMBL" id="KAG9991583.1"/>
    </source>
</evidence>
<sequence>LSAEAGLDILDSMSVFCLCCNEAPRRESVVICEFSLRCCRCELSVVLGLTATQTRNTVAISSWREHRRSIAKVSEAHVERCNYPVSTASRFIRTSQARWTVADMTGAQSCHPAFRSSDDVAIRVRTSVAPTIRREHTRTTVLYTTIGTSRADDKVQLLAFLQRLNAENNSLGEVDNDTRCPSCRLVIIGCLNISIEDTKTCVFRTHRTCNHLLRPTCSHQSSY</sequence>
<proteinExistence type="predicted"/>
<dbReference type="Proteomes" id="UP000729357">
    <property type="component" value="Unassembled WGS sequence"/>
</dbReference>
<dbReference type="AlphaFoldDB" id="A0A9P8K2T8"/>
<reference evidence="1" key="2">
    <citation type="submission" date="2021-08" db="EMBL/GenBank/DDBJ databases">
        <authorList>
            <person name="Gostincar C."/>
            <person name="Sun X."/>
            <person name="Song Z."/>
            <person name="Gunde-Cimerman N."/>
        </authorList>
    </citation>
    <scope>NUCLEOTIDE SEQUENCE</scope>
    <source>
        <strain evidence="1">EXF-9298</strain>
    </source>
</reference>
<accession>A0A9P8K2T8</accession>
<feature type="non-terminal residue" evidence="1">
    <location>
        <position position="223"/>
    </location>
</feature>
<keyword evidence="2" id="KW-1185">Reference proteome</keyword>
<dbReference type="EMBL" id="JAHFXS010000001">
    <property type="protein sequence ID" value="KAG9991583.1"/>
    <property type="molecule type" value="Genomic_DNA"/>
</dbReference>
<evidence type="ECO:0000313" key="2">
    <source>
        <dbReference type="Proteomes" id="UP000729357"/>
    </source>
</evidence>
<gene>
    <name evidence="1" type="ORF">KCU98_g189</name>
</gene>
<organism evidence="1 2">
    <name type="scientific">Aureobasidium melanogenum</name>
    <name type="common">Aureobasidium pullulans var. melanogenum</name>
    <dbReference type="NCBI Taxonomy" id="46634"/>
    <lineage>
        <taxon>Eukaryota</taxon>
        <taxon>Fungi</taxon>
        <taxon>Dikarya</taxon>
        <taxon>Ascomycota</taxon>
        <taxon>Pezizomycotina</taxon>
        <taxon>Dothideomycetes</taxon>
        <taxon>Dothideomycetidae</taxon>
        <taxon>Dothideales</taxon>
        <taxon>Saccotheciaceae</taxon>
        <taxon>Aureobasidium</taxon>
    </lineage>
</organism>
<protein>
    <submittedName>
        <fullName evidence="1">Uncharacterized protein</fullName>
    </submittedName>
</protein>